<dbReference type="OrthoDB" id="4064873at2759"/>
<keyword evidence="2" id="KW-0862">Zinc</keyword>
<dbReference type="SUPFAM" id="SSF57701">
    <property type="entry name" value="Zn2/Cys6 DNA-binding domain"/>
    <property type="match status" value="1"/>
</dbReference>
<dbReference type="CDD" id="cd00067">
    <property type="entry name" value="GAL4"/>
    <property type="match status" value="1"/>
</dbReference>
<evidence type="ECO:0000256" key="3">
    <source>
        <dbReference type="ARBA" id="ARBA00023015"/>
    </source>
</evidence>
<dbReference type="PANTHER" id="PTHR31779">
    <property type="entry name" value="2-NITROPROPANE DIOXYGENASE FAMILY, PUTATIVE (AFU_ORTHOLOGUE AFUA_2G17430)-RELATED"/>
    <property type="match status" value="1"/>
</dbReference>
<evidence type="ECO:0000256" key="7">
    <source>
        <dbReference type="SAM" id="MobiDB-lite"/>
    </source>
</evidence>
<dbReference type="Pfam" id="PF04082">
    <property type="entry name" value="Fungal_trans"/>
    <property type="match status" value="1"/>
</dbReference>
<name>A0A168FHN8_CORDF</name>
<keyword evidence="6" id="KW-0539">Nucleus</keyword>
<dbReference type="GO" id="GO:0006351">
    <property type="term" value="P:DNA-templated transcription"/>
    <property type="evidence" value="ECO:0007669"/>
    <property type="project" value="InterPro"/>
</dbReference>
<dbReference type="EMBL" id="AZHF01000005">
    <property type="protein sequence ID" value="OAA75201.1"/>
    <property type="molecule type" value="Genomic_DNA"/>
</dbReference>
<evidence type="ECO:0000256" key="4">
    <source>
        <dbReference type="ARBA" id="ARBA00023125"/>
    </source>
</evidence>
<evidence type="ECO:0000313" key="10">
    <source>
        <dbReference type="Proteomes" id="UP000076881"/>
    </source>
</evidence>
<dbReference type="Gene3D" id="4.10.240.10">
    <property type="entry name" value="Zn(2)-C6 fungal-type DNA-binding domain"/>
    <property type="match status" value="1"/>
</dbReference>
<feature type="region of interest" description="Disordered" evidence="7">
    <location>
        <begin position="59"/>
        <end position="102"/>
    </location>
</feature>
<evidence type="ECO:0000256" key="5">
    <source>
        <dbReference type="ARBA" id="ARBA00023163"/>
    </source>
</evidence>
<evidence type="ECO:0000256" key="1">
    <source>
        <dbReference type="ARBA" id="ARBA00022723"/>
    </source>
</evidence>
<feature type="compositionally biased region" description="Low complexity" evidence="7">
    <location>
        <begin position="59"/>
        <end position="70"/>
    </location>
</feature>
<dbReference type="InterPro" id="IPR036864">
    <property type="entry name" value="Zn2-C6_fun-type_DNA-bd_sf"/>
</dbReference>
<gene>
    <name evidence="9" type="ORF">LEL_07189</name>
</gene>
<proteinExistence type="predicted"/>
<dbReference type="GO" id="GO:0009410">
    <property type="term" value="P:response to xenobiotic stimulus"/>
    <property type="evidence" value="ECO:0007669"/>
    <property type="project" value="TreeGrafter"/>
</dbReference>
<feature type="domain" description="Zn(2)-C6 fungal-type" evidence="8">
    <location>
        <begin position="23"/>
        <end position="52"/>
    </location>
</feature>
<dbReference type="InterPro" id="IPR052478">
    <property type="entry name" value="Metabolite_Synth_Reg"/>
</dbReference>
<dbReference type="AlphaFoldDB" id="A0A168FHN8"/>
<protein>
    <submittedName>
        <fullName evidence="9">Transcriptional repressor involved in the control of multidrug resistance</fullName>
    </submittedName>
</protein>
<organism evidence="9 10">
    <name type="scientific">Akanthomyces lecanii RCEF 1005</name>
    <dbReference type="NCBI Taxonomy" id="1081108"/>
    <lineage>
        <taxon>Eukaryota</taxon>
        <taxon>Fungi</taxon>
        <taxon>Dikarya</taxon>
        <taxon>Ascomycota</taxon>
        <taxon>Pezizomycotina</taxon>
        <taxon>Sordariomycetes</taxon>
        <taxon>Hypocreomycetidae</taxon>
        <taxon>Hypocreales</taxon>
        <taxon>Cordycipitaceae</taxon>
        <taxon>Akanthomyces</taxon>
        <taxon>Cordyceps confragosa</taxon>
    </lineage>
</organism>
<keyword evidence="5" id="KW-0804">Transcription</keyword>
<dbReference type="InterPro" id="IPR007219">
    <property type="entry name" value="XnlR_reg_dom"/>
</dbReference>
<dbReference type="SMART" id="SM00066">
    <property type="entry name" value="GAL4"/>
    <property type="match status" value="1"/>
</dbReference>
<keyword evidence="3" id="KW-0805">Transcription regulation</keyword>
<comment type="caution">
    <text evidence="9">The sequence shown here is derived from an EMBL/GenBank/DDBJ whole genome shotgun (WGS) entry which is preliminary data.</text>
</comment>
<dbReference type="Pfam" id="PF00172">
    <property type="entry name" value="Zn_clus"/>
    <property type="match status" value="1"/>
</dbReference>
<dbReference type="InterPro" id="IPR001138">
    <property type="entry name" value="Zn2Cys6_DnaBD"/>
</dbReference>
<evidence type="ECO:0000256" key="6">
    <source>
        <dbReference type="ARBA" id="ARBA00023242"/>
    </source>
</evidence>
<evidence type="ECO:0000256" key="2">
    <source>
        <dbReference type="ARBA" id="ARBA00022833"/>
    </source>
</evidence>
<keyword evidence="4" id="KW-0238">DNA-binding</keyword>
<dbReference type="PANTHER" id="PTHR31779:SF4">
    <property type="entry name" value="2-NITROPROPANE DIOXYGENASE FAMILY, PUTATIVE (AFU_ORTHOLOGUE AFUA_2G17430)-RELATED"/>
    <property type="match status" value="1"/>
</dbReference>
<evidence type="ECO:0000313" key="9">
    <source>
        <dbReference type="EMBL" id="OAA75201.1"/>
    </source>
</evidence>
<dbReference type="GO" id="GO:0008270">
    <property type="term" value="F:zinc ion binding"/>
    <property type="evidence" value="ECO:0007669"/>
    <property type="project" value="InterPro"/>
</dbReference>
<dbReference type="GO" id="GO:0003677">
    <property type="term" value="F:DNA binding"/>
    <property type="evidence" value="ECO:0007669"/>
    <property type="project" value="UniProtKB-KW"/>
</dbReference>
<reference evidence="9 10" key="1">
    <citation type="journal article" date="2016" name="Genome Biol. Evol.">
        <title>Divergent and convergent evolution of fungal pathogenicity.</title>
        <authorList>
            <person name="Shang Y."/>
            <person name="Xiao G."/>
            <person name="Zheng P."/>
            <person name="Cen K."/>
            <person name="Zhan S."/>
            <person name="Wang C."/>
        </authorList>
    </citation>
    <scope>NUCLEOTIDE SEQUENCE [LARGE SCALE GENOMIC DNA]</scope>
    <source>
        <strain evidence="9 10">RCEF 1005</strain>
    </source>
</reference>
<dbReference type="PROSITE" id="PS50048">
    <property type="entry name" value="ZN2_CY6_FUNGAL_2"/>
    <property type="match status" value="1"/>
</dbReference>
<dbReference type="CDD" id="cd12148">
    <property type="entry name" value="fungal_TF_MHR"/>
    <property type="match status" value="1"/>
</dbReference>
<keyword evidence="10" id="KW-1185">Reference proteome</keyword>
<evidence type="ECO:0000259" key="8">
    <source>
        <dbReference type="PROSITE" id="PS50048"/>
    </source>
</evidence>
<accession>A0A168FHN8</accession>
<dbReference type="Proteomes" id="UP000076881">
    <property type="component" value="Unassembled WGS sequence"/>
</dbReference>
<keyword evidence="1" id="KW-0479">Metal-binding</keyword>
<dbReference type="GO" id="GO:0000981">
    <property type="term" value="F:DNA-binding transcription factor activity, RNA polymerase II-specific"/>
    <property type="evidence" value="ECO:0007669"/>
    <property type="project" value="InterPro"/>
</dbReference>
<dbReference type="PROSITE" id="PS00463">
    <property type="entry name" value="ZN2_CY6_FUNGAL_1"/>
    <property type="match status" value="1"/>
</dbReference>
<sequence length="558" mass="60442">MPKRSATTRPQPSAEHRRRVYAACSECRRRRRKCNGSQPCAQCSAYGYACTYEAESAAAAQNAPPGAASSSRHRPAEPIRRRQGRRVASPADEEEAALPPSTPLIVSRERGRFINANSAVALPHLVGQQLSVSQPLRLHSYAWNLGLRPERRGTVSSSLAEYLTLAECQALCAVYFAAVHPLFAFLCQDSFSRRLVDSWATLESQPNFAAVVALVAVLGSFFSTEAHPREQDVKRHGLAILDLALSAPVAAIDLDAVAGWLLRTLYMRLTTRPAISCMASHVAMHFAEIMGLHRDLVDDGNDDAAAAKSAAFGLEELESRRRHFCVARFLNVLLTTEYGVSGPAPRHTNCLSPARVPGAHIEVLHTITRVLQDAEAAASAGLDSDDYAELFQHLKDIRHDDDTVALFTADACLCLLRRFAASSRGPSPRVVTMATAILRRALDGITALLAAERTWWSMLSVPFQSICVGVSADHAALLALLPTAMGLLRAMADKFASHMAKEALATAQQVITASRGSTEAKLAMQDAALAHALPAVDIDWAGFDFDMGGDWPVVDFLM</sequence>